<evidence type="ECO:0000256" key="1">
    <source>
        <dbReference type="ARBA" id="ARBA00000382"/>
    </source>
</evidence>
<dbReference type="EnsemblProtists" id="PYU1_T006323">
    <property type="protein sequence ID" value="PYU1_T006323"/>
    <property type="gene ID" value="PYU1_G006311"/>
</dbReference>
<evidence type="ECO:0000256" key="17">
    <source>
        <dbReference type="ARBA" id="ARBA00042373"/>
    </source>
</evidence>
<dbReference type="OMA" id="WVWITET"/>
<dbReference type="GO" id="GO:0000272">
    <property type="term" value="P:polysaccharide catabolic process"/>
    <property type="evidence" value="ECO:0007669"/>
    <property type="project" value="UniProtKB-KW"/>
</dbReference>
<dbReference type="SUPFAM" id="SSF51445">
    <property type="entry name" value="(Trans)glycosidases"/>
    <property type="match status" value="1"/>
</dbReference>
<keyword evidence="10" id="KW-0378">Hydrolase</keyword>
<dbReference type="InterPro" id="IPR000490">
    <property type="entry name" value="Glyco_hydro_17"/>
</dbReference>
<feature type="compositionally biased region" description="Low complexity" evidence="20">
    <location>
        <begin position="328"/>
        <end position="339"/>
    </location>
</feature>
<keyword evidence="15" id="KW-0624">Polysaccharide degradation</keyword>
<evidence type="ECO:0000256" key="5">
    <source>
        <dbReference type="ARBA" id="ARBA00012780"/>
    </source>
</evidence>
<evidence type="ECO:0000256" key="15">
    <source>
        <dbReference type="ARBA" id="ARBA00023326"/>
    </source>
</evidence>
<comment type="similarity">
    <text evidence="4 19">Belongs to the glycosyl hydrolase 17 family.</text>
</comment>
<keyword evidence="8" id="KW-0964">Secreted</keyword>
<dbReference type="Pfam" id="PF00332">
    <property type="entry name" value="Glyco_hydro_17"/>
    <property type="match status" value="1"/>
</dbReference>
<comment type="function">
    <text evidence="16">Glucanases play a role in cell expansion during growth, in cell-cell fusion during mating, and in spore release during sporulation. This enzyme may be involved in beta-glucan degradation. Active on laminarin and lichenan.</text>
</comment>
<dbReference type="InterPro" id="IPR050732">
    <property type="entry name" value="Beta-glucan_modifiers"/>
</dbReference>
<evidence type="ECO:0000313" key="22">
    <source>
        <dbReference type="Proteomes" id="UP000019132"/>
    </source>
</evidence>
<dbReference type="PANTHER" id="PTHR16631:SF17">
    <property type="entry name" value="GLUCAN ENDO-1,3-BETA-GLUCOSIDASE BTGC"/>
    <property type="match status" value="1"/>
</dbReference>
<dbReference type="GO" id="GO:0071555">
    <property type="term" value="P:cell wall organization"/>
    <property type="evidence" value="ECO:0007669"/>
    <property type="project" value="UniProtKB-KW"/>
</dbReference>
<evidence type="ECO:0000256" key="8">
    <source>
        <dbReference type="ARBA" id="ARBA00022525"/>
    </source>
</evidence>
<evidence type="ECO:0000256" key="7">
    <source>
        <dbReference type="ARBA" id="ARBA00022512"/>
    </source>
</evidence>
<proteinExistence type="inferred from homology"/>
<keyword evidence="6" id="KW-1003">Cell membrane</keyword>
<reference evidence="22" key="2">
    <citation type="submission" date="2010-04" db="EMBL/GenBank/DDBJ databases">
        <authorList>
            <person name="Buell R."/>
            <person name="Hamilton J."/>
            <person name="Hostetler J."/>
        </authorList>
    </citation>
    <scope>NUCLEOTIDE SEQUENCE [LARGE SCALE GENOMIC DNA]</scope>
    <source>
        <strain evidence="22">DAOM:BR144</strain>
    </source>
</reference>
<accession>K3WMY1</accession>
<comment type="subcellular location">
    <subcellularLocation>
        <location evidence="3">Cell membrane</location>
    </subcellularLocation>
    <subcellularLocation>
        <location evidence="2">Secreted</location>
        <location evidence="2">Cell wall</location>
    </subcellularLocation>
</comment>
<dbReference type="Proteomes" id="UP000019132">
    <property type="component" value="Unassembled WGS sequence"/>
</dbReference>
<dbReference type="eggNOG" id="ENOG502RUW4">
    <property type="taxonomic scope" value="Eukaryota"/>
</dbReference>
<dbReference type="PANTHER" id="PTHR16631">
    <property type="entry name" value="GLUCAN 1,3-BETA-GLUCOSIDASE"/>
    <property type="match status" value="1"/>
</dbReference>
<evidence type="ECO:0000256" key="2">
    <source>
        <dbReference type="ARBA" id="ARBA00004191"/>
    </source>
</evidence>
<evidence type="ECO:0000256" key="19">
    <source>
        <dbReference type="RuleBase" id="RU004335"/>
    </source>
</evidence>
<dbReference type="EC" id="3.2.1.39" evidence="5"/>
<keyword evidence="9" id="KW-0732">Signal</keyword>
<dbReference type="HOGENOM" id="CLU_035199_2_1_1"/>
<evidence type="ECO:0000256" key="10">
    <source>
        <dbReference type="ARBA" id="ARBA00022801"/>
    </source>
</evidence>
<reference evidence="22" key="1">
    <citation type="journal article" date="2010" name="Genome Biol.">
        <title>Genome sequence of the necrotrophic plant pathogen Pythium ultimum reveals original pathogenicity mechanisms and effector repertoire.</title>
        <authorList>
            <person name="Levesque C.A."/>
            <person name="Brouwer H."/>
            <person name="Cano L."/>
            <person name="Hamilton J.P."/>
            <person name="Holt C."/>
            <person name="Huitema E."/>
            <person name="Raffaele S."/>
            <person name="Robideau G.P."/>
            <person name="Thines M."/>
            <person name="Win J."/>
            <person name="Zerillo M.M."/>
            <person name="Beakes G.W."/>
            <person name="Boore J.L."/>
            <person name="Busam D."/>
            <person name="Dumas B."/>
            <person name="Ferriera S."/>
            <person name="Fuerstenberg S.I."/>
            <person name="Gachon C.M."/>
            <person name="Gaulin E."/>
            <person name="Govers F."/>
            <person name="Grenville-Briggs L."/>
            <person name="Horner N."/>
            <person name="Hostetler J."/>
            <person name="Jiang R.H."/>
            <person name="Johnson J."/>
            <person name="Krajaejun T."/>
            <person name="Lin H."/>
            <person name="Meijer H.J."/>
            <person name="Moore B."/>
            <person name="Morris P."/>
            <person name="Phuntmart V."/>
            <person name="Puiu D."/>
            <person name="Shetty J."/>
            <person name="Stajich J.E."/>
            <person name="Tripathy S."/>
            <person name="Wawra S."/>
            <person name="van West P."/>
            <person name="Whitty B.R."/>
            <person name="Coutinho P.M."/>
            <person name="Henrissat B."/>
            <person name="Martin F."/>
            <person name="Thomas P.D."/>
            <person name="Tyler B.M."/>
            <person name="De Vries R.P."/>
            <person name="Kamoun S."/>
            <person name="Yandell M."/>
            <person name="Tisserat N."/>
            <person name="Buell C.R."/>
        </authorList>
    </citation>
    <scope>NUCLEOTIDE SEQUENCE</scope>
    <source>
        <strain evidence="22">DAOM:BR144</strain>
    </source>
</reference>
<feature type="region of interest" description="Disordered" evidence="20">
    <location>
        <begin position="322"/>
        <end position="361"/>
    </location>
</feature>
<evidence type="ECO:0000256" key="4">
    <source>
        <dbReference type="ARBA" id="ARBA00008773"/>
    </source>
</evidence>
<keyword evidence="7" id="KW-0134">Cell wall</keyword>
<sequence>VIGATAAIAGATLFSASGTEALQVFGLNYNARLGPDWAPSETRCKSDASIQQDMKTLKTVTNIVRLYSLVDCDQGTRVIPAAISAGLNVSVGLWVSGDANVFRAEKAQLESLFTRGLITSDKIFDIHVGSEAIYRNDISVAQNIAYLDEIKALRDQYPQSKDIPVTIAEISDVYLAHSELVDAVDVVSANNFPFWEKWDVATAAQRFQDRMTPLFALASSKGKRVVIGETGWASDGTSAKASTANPENALTYFRDFYALAKQQRWEYFEAFDEEWKVTTAVDAAVEAHFGLFNANGAIKETFASVVLAESSAVPDFLLSAEGGQAEASTSTSTSPAPSTSVPPSPSTSSSSNSSNHSRCNS</sequence>
<evidence type="ECO:0000256" key="3">
    <source>
        <dbReference type="ARBA" id="ARBA00004236"/>
    </source>
</evidence>
<evidence type="ECO:0000313" key="21">
    <source>
        <dbReference type="EnsemblProtists" id="PYU1_T006323"/>
    </source>
</evidence>
<evidence type="ECO:0000256" key="14">
    <source>
        <dbReference type="ARBA" id="ARBA00023316"/>
    </source>
</evidence>
<keyword evidence="14" id="KW-0961">Cell wall biogenesis/degradation</keyword>
<evidence type="ECO:0000256" key="16">
    <source>
        <dbReference type="ARBA" id="ARBA00037649"/>
    </source>
</evidence>
<comment type="catalytic activity">
    <reaction evidence="1">
        <text>Hydrolysis of (1-&gt;3)-beta-D-glucosidic linkages in (1-&gt;3)-beta-D-glucans.</text>
        <dbReference type="EC" id="3.2.1.39"/>
    </reaction>
</comment>
<dbReference type="AlphaFoldDB" id="K3WMY1"/>
<evidence type="ECO:0000256" key="13">
    <source>
        <dbReference type="ARBA" id="ARBA00023277"/>
    </source>
</evidence>
<evidence type="ECO:0000256" key="18">
    <source>
        <dbReference type="ARBA" id="ARBA00043078"/>
    </source>
</evidence>
<evidence type="ECO:0000256" key="12">
    <source>
        <dbReference type="ARBA" id="ARBA00023180"/>
    </source>
</evidence>
<keyword evidence="11" id="KW-0472">Membrane</keyword>
<reference evidence="21" key="3">
    <citation type="submission" date="2015-02" db="UniProtKB">
        <authorList>
            <consortium name="EnsemblProtists"/>
        </authorList>
    </citation>
    <scope>IDENTIFICATION</scope>
    <source>
        <strain evidence="21">DAOM BR144</strain>
    </source>
</reference>
<keyword evidence="22" id="KW-1185">Reference proteome</keyword>
<organism evidence="21 22">
    <name type="scientific">Globisporangium ultimum (strain ATCC 200006 / CBS 805.95 / DAOM BR144)</name>
    <name type="common">Pythium ultimum</name>
    <dbReference type="NCBI Taxonomy" id="431595"/>
    <lineage>
        <taxon>Eukaryota</taxon>
        <taxon>Sar</taxon>
        <taxon>Stramenopiles</taxon>
        <taxon>Oomycota</taxon>
        <taxon>Peronosporomycetes</taxon>
        <taxon>Pythiales</taxon>
        <taxon>Pythiaceae</taxon>
        <taxon>Globisporangium</taxon>
    </lineage>
</organism>
<dbReference type="STRING" id="431595.K3WMY1"/>
<dbReference type="InParanoid" id="K3WMY1"/>
<dbReference type="Gene3D" id="3.20.20.80">
    <property type="entry name" value="Glycosidases"/>
    <property type="match status" value="1"/>
</dbReference>
<evidence type="ECO:0000256" key="11">
    <source>
        <dbReference type="ARBA" id="ARBA00023136"/>
    </source>
</evidence>
<keyword evidence="12" id="KW-0325">Glycoprotein</keyword>
<dbReference type="EMBL" id="GL376604">
    <property type="status" value="NOT_ANNOTATED_CDS"/>
    <property type="molecule type" value="Genomic_DNA"/>
</dbReference>
<dbReference type="GO" id="GO:0042973">
    <property type="term" value="F:glucan endo-1,3-beta-D-glucosidase activity"/>
    <property type="evidence" value="ECO:0007669"/>
    <property type="project" value="UniProtKB-EC"/>
</dbReference>
<evidence type="ECO:0000256" key="6">
    <source>
        <dbReference type="ARBA" id="ARBA00022475"/>
    </source>
</evidence>
<protein>
    <recommendedName>
        <fullName evidence="5">glucan endo-1,3-beta-D-glucosidase</fullName>
        <ecNumber evidence="5">3.2.1.39</ecNumber>
    </recommendedName>
    <alternativeName>
        <fullName evidence="18">Endo-1,3-beta-glucanase btgC</fullName>
    </alternativeName>
    <alternativeName>
        <fullName evidence="17">Laminarinase btgC</fullName>
    </alternativeName>
</protein>
<dbReference type="InterPro" id="IPR017853">
    <property type="entry name" value="GH"/>
</dbReference>
<keyword evidence="13" id="KW-0119">Carbohydrate metabolism</keyword>
<name>K3WMY1_GLOUD</name>
<evidence type="ECO:0000256" key="20">
    <source>
        <dbReference type="SAM" id="MobiDB-lite"/>
    </source>
</evidence>
<dbReference type="GO" id="GO:0005886">
    <property type="term" value="C:plasma membrane"/>
    <property type="evidence" value="ECO:0007669"/>
    <property type="project" value="UniProtKB-SubCell"/>
</dbReference>
<evidence type="ECO:0000256" key="9">
    <source>
        <dbReference type="ARBA" id="ARBA00022729"/>
    </source>
</evidence>
<dbReference type="VEuPathDB" id="FungiDB:PYU1_G006311"/>